<evidence type="ECO:0000256" key="2">
    <source>
        <dbReference type="PIRSR" id="PIRSR605754-1"/>
    </source>
</evidence>
<reference evidence="3 4" key="1">
    <citation type="submission" date="2018-01" db="EMBL/GenBank/DDBJ databases">
        <title>The whole genome sequencing and assembly of Halobacillus litoralis ERB031 strain.</title>
        <authorList>
            <person name="Lee S.-J."/>
            <person name="Park M.-K."/>
            <person name="Kim J.-Y."/>
            <person name="Lee Y.-J."/>
            <person name="Yi H."/>
            <person name="Bahn Y.-S."/>
            <person name="Kim J.F."/>
            <person name="Lee D.-W."/>
        </authorList>
    </citation>
    <scope>NUCLEOTIDE SEQUENCE [LARGE SCALE GENOMIC DNA]</scope>
    <source>
        <strain evidence="3 4">ERB 031</strain>
    </source>
</reference>
<evidence type="ECO:0000256" key="1">
    <source>
        <dbReference type="ARBA" id="ARBA00022801"/>
    </source>
</evidence>
<dbReference type="EMBL" id="CP026118">
    <property type="protein sequence ID" value="QAS53491.1"/>
    <property type="molecule type" value="Genomic_DNA"/>
</dbReference>
<feature type="active site" description="Proton donor/acceptor" evidence="2">
    <location>
        <position position="128"/>
    </location>
</feature>
<dbReference type="CDD" id="cd06166">
    <property type="entry name" value="Sortase_D_2"/>
    <property type="match status" value="1"/>
</dbReference>
<organism evidence="3 4">
    <name type="scientific">Halobacillus litoralis</name>
    <dbReference type="NCBI Taxonomy" id="45668"/>
    <lineage>
        <taxon>Bacteria</taxon>
        <taxon>Bacillati</taxon>
        <taxon>Bacillota</taxon>
        <taxon>Bacilli</taxon>
        <taxon>Bacillales</taxon>
        <taxon>Bacillaceae</taxon>
        <taxon>Halobacillus</taxon>
    </lineage>
</organism>
<dbReference type="InterPro" id="IPR023365">
    <property type="entry name" value="Sortase_dom-sf"/>
</dbReference>
<evidence type="ECO:0000313" key="3">
    <source>
        <dbReference type="EMBL" id="QAS53491.1"/>
    </source>
</evidence>
<dbReference type="Proteomes" id="UP000287756">
    <property type="component" value="Chromosome"/>
</dbReference>
<dbReference type="SUPFAM" id="SSF63817">
    <property type="entry name" value="Sortase"/>
    <property type="match status" value="1"/>
</dbReference>
<dbReference type="Pfam" id="PF04203">
    <property type="entry name" value="Sortase"/>
    <property type="match status" value="1"/>
</dbReference>
<gene>
    <name evidence="3" type="ORF">HLI_15435</name>
</gene>
<sequence length="208" mass="22959">MKWTAVVIILIGIGILSYPFFNDQYASYKKNQLIEQFEAGEVSEAAPPEVKDDLQEVSQLLEEGETSDFFFANDEKETKLIATIEIPRIKLELPVLQGANAANLKYGVGHMNGTAAIGHNGNAALAAHRGYSDGKLFNRLDEVQQGDMVVINTTEGKYEYRVKDSFLVTPDDLSVLEQTEGEAMLTLITCDPVPDPTHRLIVKATLVE</sequence>
<accession>A0A410MFI8</accession>
<dbReference type="Gene3D" id="2.40.260.10">
    <property type="entry name" value="Sortase"/>
    <property type="match status" value="1"/>
</dbReference>
<dbReference type="InterPro" id="IPR042000">
    <property type="entry name" value="Sortase_D_2"/>
</dbReference>
<evidence type="ECO:0000313" key="4">
    <source>
        <dbReference type="Proteomes" id="UP000287756"/>
    </source>
</evidence>
<feature type="active site" description="Acyl-thioester intermediate" evidence="2">
    <location>
        <position position="190"/>
    </location>
</feature>
<dbReference type="KEGG" id="hli:HLI_15435"/>
<dbReference type="AlphaFoldDB" id="A0A410MFI8"/>
<keyword evidence="1" id="KW-0378">Hydrolase</keyword>
<dbReference type="InterPro" id="IPR005754">
    <property type="entry name" value="Sortase"/>
</dbReference>
<proteinExistence type="predicted"/>
<dbReference type="NCBIfam" id="TIGR01076">
    <property type="entry name" value="sortase_fam"/>
    <property type="match status" value="1"/>
</dbReference>
<dbReference type="GO" id="GO:0016787">
    <property type="term" value="F:hydrolase activity"/>
    <property type="evidence" value="ECO:0007669"/>
    <property type="project" value="UniProtKB-KW"/>
</dbReference>
<protein>
    <submittedName>
        <fullName evidence="3">Class C sortase</fullName>
    </submittedName>
</protein>
<name>A0A410MFI8_9BACI</name>
<dbReference type="OrthoDB" id="154054at2"/>
<dbReference type="RefSeq" id="WP_128525765.1">
    <property type="nucleotide sequence ID" value="NZ_CP026118.1"/>
</dbReference>